<protein>
    <recommendedName>
        <fullName evidence="5">Oxysterol-binding protein</fullName>
    </recommendedName>
</protein>
<accession>A0ABD2QP33</accession>
<proteinExistence type="inferred from homology"/>
<keyword evidence="3" id="KW-0446">Lipid-binding</keyword>
<name>A0ABD2QP33_9PLAT</name>
<dbReference type="InterPro" id="IPR000648">
    <property type="entry name" value="Oxysterol-bd"/>
</dbReference>
<feature type="compositionally biased region" description="Polar residues" evidence="6">
    <location>
        <begin position="815"/>
        <end position="829"/>
    </location>
</feature>
<dbReference type="EMBL" id="JBJKFK010000002">
    <property type="protein sequence ID" value="KAL3321285.1"/>
    <property type="molecule type" value="Genomic_DNA"/>
</dbReference>
<evidence type="ECO:0000256" key="6">
    <source>
        <dbReference type="SAM" id="MobiDB-lite"/>
    </source>
</evidence>
<evidence type="ECO:0000256" key="2">
    <source>
        <dbReference type="ARBA" id="ARBA00022553"/>
    </source>
</evidence>
<dbReference type="GO" id="GO:0008289">
    <property type="term" value="F:lipid binding"/>
    <property type="evidence" value="ECO:0007669"/>
    <property type="project" value="UniProtKB-KW"/>
</dbReference>
<dbReference type="PANTHER" id="PTHR10972">
    <property type="entry name" value="OXYSTEROL-BINDING PROTEIN-RELATED"/>
    <property type="match status" value="1"/>
</dbReference>
<evidence type="ECO:0000256" key="3">
    <source>
        <dbReference type="ARBA" id="ARBA00023121"/>
    </source>
</evidence>
<comment type="similarity">
    <text evidence="1 4">Belongs to the OSBP family.</text>
</comment>
<evidence type="ECO:0000313" key="8">
    <source>
        <dbReference type="EMBL" id="KAL3321285.1"/>
    </source>
</evidence>
<dbReference type="InterPro" id="IPR011993">
    <property type="entry name" value="PH-like_dom_sf"/>
</dbReference>
<feature type="region of interest" description="Disordered" evidence="6">
    <location>
        <begin position="814"/>
        <end position="847"/>
    </location>
</feature>
<feature type="region of interest" description="Disordered" evidence="6">
    <location>
        <begin position="322"/>
        <end position="343"/>
    </location>
</feature>
<dbReference type="InterPro" id="IPR037239">
    <property type="entry name" value="OSBP_sf"/>
</dbReference>
<evidence type="ECO:0000256" key="5">
    <source>
        <dbReference type="RuleBase" id="RU003845"/>
    </source>
</evidence>
<gene>
    <name evidence="8" type="ORF">Ciccas_000041</name>
</gene>
<evidence type="ECO:0000313" key="9">
    <source>
        <dbReference type="Proteomes" id="UP001626550"/>
    </source>
</evidence>
<feature type="compositionally biased region" description="Low complexity" evidence="6">
    <location>
        <begin position="322"/>
        <end position="340"/>
    </location>
</feature>
<dbReference type="Gene3D" id="2.30.29.30">
    <property type="entry name" value="Pleckstrin-homology domain (PH domain)/Phosphotyrosine-binding domain (PTB)"/>
    <property type="match status" value="1"/>
</dbReference>
<feature type="compositionally biased region" description="Acidic residues" evidence="6">
    <location>
        <begin position="392"/>
        <end position="405"/>
    </location>
</feature>
<feature type="region of interest" description="Disordered" evidence="6">
    <location>
        <begin position="381"/>
        <end position="426"/>
    </location>
</feature>
<feature type="chain" id="PRO_5044744620" description="Oxysterol-binding protein" evidence="7">
    <location>
        <begin position="25"/>
        <end position="880"/>
    </location>
</feature>
<dbReference type="FunFam" id="2.40.160.120:FF:000001">
    <property type="entry name" value="Oxysterol-binding protein"/>
    <property type="match status" value="1"/>
</dbReference>
<keyword evidence="5" id="KW-0445">Lipid transport</keyword>
<keyword evidence="2" id="KW-0597">Phosphoprotein</keyword>
<dbReference type="PANTHER" id="PTHR10972:SF205">
    <property type="entry name" value="OXYSTEROL-BINDING PROTEIN 1"/>
    <property type="match status" value="1"/>
</dbReference>
<keyword evidence="7" id="KW-0732">Signal</keyword>
<dbReference type="AlphaFoldDB" id="A0ABD2QP33"/>
<keyword evidence="9" id="KW-1185">Reference proteome</keyword>
<dbReference type="InterPro" id="IPR018494">
    <property type="entry name" value="Oxysterol-bd_CS"/>
</dbReference>
<dbReference type="PROSITE" id="PS01013">
    <property type="entry name" value="OSBP"/>
    <property type="match status" value="1"/>
</dbReference>
<feature type="signal peptide" evidence="7">
    <location>
        <begin position="1"/>
        <end position="24"/>
    </location>
</feature>
<keyword evidence="5" id="KW-0813">Transport</keyword>
<evidence type="ECO:0000256" key="7">
    <source>
        <dbReference type="SAM" id="SignalP"/>
    </source>
</evidence>
<dbReference type="Pfam" id="PF01237">
    <property type="entry name" value="Oxysterol_BP"/>
    <property type="match status" value="1"/>
</dbReference>
<dbReference type="Proteomes" id="UP001626550">
    <property type="component" value="Unassembled WGS sequence"/>
</dbReference>
<dbReference type="Gene3D" id="2.40.160.120">
    <property type="match status" value="1"/>
</dbReference>
<dbReference type="SUPFAM" id="SSF144000">
    <property type="entry name" value="Oxysterol-binding protein-like"/>
    <property type="match status" value="1"/>
</dbReference>
<evidence type="ECO:0000256" key="1">
    <source>
        <dbReference type="ARBA" id="ARBA00008842"/>
    </source>
</evidence>
<dbReference type="GO" id="GO:0120009">
    <property type="term" value="P:intermembrane lipid transfer"/>
    <property type="evidence" value="ECO:0007669"/>
    <property type="project" value="UniProtKB-ARBA"/>
</dbReference>
<comment type="caution">
    <text evidence="8">The sequence shown here is derived from an EMBL/GenBank/DDBJ whole genome shotgun (WGS) entry which is preliminary data.</text>
</comment>
<reference evidence="8 9" key="1">
    <citation type="submission" date="2024-11" db="EMBL/GenBank/DDBJ databases">
        <title>Adaptive evolution of stress response genes in parasites aligns with host niche diversity.</title>
        <authorList>
            <person name="Hahn C."/>
            <person name="Resl P."/>
        </authorList>
    </citation>
    <scope>NUCLEOTIDE SEQUENCE [LARGE SCALE GENOMIC DNA]</scope>
    <source>
        <strain evidence="8">EGGRZ-B1_66</strain>
        <tissue evidence="8">Body</tissue>
    </source>
</reference>
<dbReference type="SUPFAM" id="SSF50729">
    <property type="entry name" value="PH domain-like"/>
    <property type="match status" value="1"/>
</dbReference>
<sequence>MDKLCKRVSKEILCFGKWLLVLLQVSLDPHSNFHRNKAEVTHTCRGTIDLASASIEKQDTVHINVTKQGSPTFHLRTLNENDCKKWYQALRSSKARAISLRRLSKRLECGFHWSLLSNLNPKDPKCPGIYDLFVFTFRGDSSQKLVSGTAPLSAYEADDSEGADDEYYAEDANMHIEKLLAVLETKANCIQNCQMNLSSRFEELNKVLKEFEANAELESRVKMLEVVNEKATMFNVSSLTHLNSCKAFTQQCQIQGKKLRRLYNLQKESEARLDSMVEDLAKQLKRLENKLEHRPNFVSQSSNFPKDLSRTLPGRAVPVVVDESSEVSTNQNTSSEAVAESSDEEFDFFDAQDTFCLTMPAMGRSRESLMFSRDNCESELSKESATGYESDVSIDFDPDAEDDGERNERTKIQSRKTKQVQIMTSRTNRSTTLTAYNKKTLLTTDTLLVPVRVEMLRRKMIMPRPNYSLNLWSIMKNCIGKELSKIPMPVNFSEPISMLQRLTEDFEYSYLLDRAATCTDSTEAMAYVAAFTVSAYASTAIRTNKPFNPILGETFECDRTDDLGWRSLAEQISHHPPKAALHCESNLWEAWFDFSMTSKFRGKYLQIQPIGTCHLKLRKSGHHYTWHKIPMTVHNIIVGRLWIDNSGEMDIVNHNTKEKCHLSYTAYSFFSSDTHKRGAVTNAKGDLKYVLNGTWDQYMECCEVMEGKKDRSGKETFTASSGTRLWEAKANPVGAETMYNFSEFAITLNDPNEEGIAPTDSRLRTDQKLMEAGRWDEANVEKVRLEEKQRDRRRKMAVDPKPNAVLKLNPMEFSANISPQNGSESSQVTVDPAPSDDRHHKPVWFESRHDPDTTETISFFTNEYWQCKERQDWSRCPDLY</sequence>
<evidence type="ECO:0000256" key="4">
    <source>
        <dbReference type="RuleBase" id="RU003844"/>
    </source>
</evidence>
<organism evidence="8 9">
    <name type="scientific">Cichlidogyrus casuarinus</name>
    <dbReference type="NCBI Taxonomy" id="1844966"/>
    <lineage>
        <taxon>Eukaryota</taxon>
        <taxon>Metazoa</taxon>
        <taxon>Spiralia</taxon>
        <taxon>Lophotrochozoa</taxon>
        <taxon>Platyhelminthes</taxon>
        <taxon>Monogenea</taxon>
        <taxon>Monopisthocotylea</taxon>
        <taxon>Dactylogyridea</taxon>
        <taxon>Ancyrocephalidae</taxon>
        <taxon>Cichlidogyrus</taxon>
    </lineage>
</organism>